<feature type="compositionally biased region" description="Basic and acidic residues" evidence="4">
    <location>
        <begin position="79"/>
        <end position="94"/>
    </location>
</feature>
<dbReference type="InterPro" id="IPR006607">
    <property type="entry name" value="DM15"/>
</dbReference>
<dbReference type="GO" id="GO:0045727">
    <property type="term" value="P:positive regulation of translation"/>
    <property type="evidence" value="ECO:0007669"/>
    <property type="project" value="TreeGrafter"/>
</dbReference>
<dbReference type="PANTHER" id="PTHR22792:SF132">
    <property type="entry name" value="LA-RELATED PROTEIN 1"/>
    <property type="match status" value="1"/>
</dbReference>
<feature type="compositionally biased region" description="Basic residues" evidence="4">
    <location>
        <begin position="863"/>
        <end position="876"/>
    </location>
</feature>
<feature type="region of interest" description="Disordered" evidence="4">
    <location>
        <begin position="860"/>
        <end position="971"/>
    </location>
</feature>
<dbReference type="InterPro" id="IPR036390">
    <property type="entry name" value="WH_DNA-bd_sf"/>
</dbReference>
<feature type="compositionally biased region" description="Basic and acidic residues" evidence="4">
    <location>
        <begin position="406"/>
        <end position="416"/>
    </location>
</feature>
<feature type="compositionally biased region" description="Basic and acidic residues" evidence="4">
    <location>
        <begin position="131"/>
        <end position="143"/>
    </location>
</feature>
<evidence type="ECO:0000256" key="4">
    <source>
        <dbReference type="SAM" id="MobiDB-lite"/>
    </source>
</evidence>
<feature type="domain" description="HTH La-type RNA-binding" evidence="5">
    <location>
        <begin position="223"/>
        <end position="314"/>
    </location>
</feature>
<feature type="compositionally biased region" description="Polar residues" evidence="4">
    <location>
        <begin position="464"/>
        <end position="473"/>
    </location>
</feature>
<gene>
    <name evidence="6" type="ORF">ACAOBT_LOCUS28980</name>
</gene>
<dbReference type="GO" id="GO:0010494">
    <property type="term" value="C:cytoplasmic stress granule"/>
    <property type="evidence" value="ECO:0007669"/>
    <property type="project" value="TreeGrafter"/>
</dbReference>
<name>A0A9P0M2Y4_ACAOB</name>
<protein>
    <recommendedName>
        <fullName evidence="2">La-related protein 1</fullName>
    </recommendedName>
</protein>
<dbReference type="AlphaFoldDB" id="A0A9P0M2Y4"/>
<dbReference type="SMART" id="SM00684">
    <property type="entry name" value="DM15"/>
    <property type="match status" value="3"/>
</dbReference>
<evidence type="ECO:0000256" key="2">
    <source>
        <dbReference type="ARBA" id="ARBA00072183"/>
    </source>
</evidence>
<evidence type="ECO:0000256" key="1">
    <source>
        <dbReference type="ARBA" id="ARBA00022884"/>
    </source>
</evidence>
<dbReference type="Proteomes" id="UP001152888">
    <property type="component" value="Unassembled WGS sequence"/>
</dbReference>
<organism evidence="6 7">
    <name type="scientific">Acanthoscelides obtectus</name>
    <name type="common">Bean weevil</name>
    <name type="synonym">Bruchus obtectus</name>
    <dbReference type="NCBI Taxonomy" id="200917"/>
    <lineage>
        <taxon>Eukaryota</taxon>
        <taxon>Metazoa</taxon>
        <taxon>Ecdysozoa</taxon>
        <taxon>Arthropoda</taxon>
        <taxon>Hexapoda</taxon>
        <taxon>Insecta</taxon>
        <taxon>Pterygota</taxon>
        <taxon>Neoptera</taxon>
        <taxon>Endopterygota</taxon>
        <taxon>Coleoptera</taxon>
        <taxon>Polyphaga</taxon>
        <taxon>Cucujiformia</taxon>
        <taxon>Chrysomeloidea</taxon>
        <taxon>Chrysomelidae</taxon>
        <taxon>Bruchinae</taxon>
        <taxon>Bruchini</taxon>
        <taxon>Acanthoscelides</taxon>
    </lineage>
</organism>
<dbReference type="Pfam" id="PF21071">
    <property type="entry name" value="LARP1_HEAT"/>
    <property type="match status" value="1"/>
</dbReference>
<dbReference type="PROSITE" id="PS50961">
    <property type="entry name" value="HTH_LA"/>
    <property type="match status" value="1"/>
</dbReference>
<feature type="compositionally biased region" description="Low complexity" evidence="4">
    <location>
        <begin position="371"/>
        <end position="388"/>
    </location>
</feature>
<dbReference type="SUPFAM" id="SSF46785">
    <property type="entry name" value="Winged helix' DNA-binding domain"/>
    <property type="match status" value="1"/>
</dbReference>
<evidence type="ECO:0000256" key="3">
    <source>
        <dbReference type="PROSITE-ProRule" id="PRU00332"/>
    </source>
</evidence>
<feature type="region of interest" description="Disordered" evidence="4">
    <location>
        <begin position="362"/>
        <end position="388"/>
    </location>
</feature>
<dbReference type="InterPro" id="IPR006630">
    <property type="entry name" value="La_HTH"/>
</dbReference>
<comment type="caution">
    <text evidence="6">The sequence shown here is derived from an EMBL/GenBank/DDBJ whole genome shotgun (WGS) entry which is preliminary data.</text>
</comment>
<dbReference type="SMART" id="SM00715">
    <property type="entry name" value="LA"/>
    <property type="match status" value="1"/>
</dbReference>
<dbReference type="Gene3D" id="1.10.10.10">
    <property type="entry name" value="Winged helix-like DNA-binding domain superfamily/Winged helix DNA-binding domain"/>
    <property type="match status" value="1"/>
</dbReference>
<dbReference type="PANTHER" id="PTHR22792">
    <property type="entry name" value="LUPUS LA PROTEIN-RELATED"/>
    <property type="match status" value="1"/>
</dbReference>
<dbReference type="FunFam" id="1.10.10.10:FF:000131">
    <property type="entry name" value="la-related protein 1B isoform X2"/>
    <property type="match status" value="1"/>
</dbReference>
<feature type="compositionally biased region" description="Basic and acidic residues" evidence="4">
    <location>
        <begin position="106"/>
        <end position="123"/>
    </location>
</feature>
<feature type="compositionally biased region" description="Basic and acidic residues" evidence="4">
    <location>
        <begin position="946"/>
        <end position="957"/>
    </location>
</feature>
<evidence type="ECO:0000313" key="6">
    <source>
        <dbReference type="EMBL" id="CAH2006219.1"/>
    </source>
</evidence>
<dbReference type="GO" id="GO:0008187">
    <property type="term" value="F:poly-pyrimidine tract binding"/>
    <property type="evidence" value="ECO:0007669"/>
    <property type="project" value="UniProtKB-ARBA"/>
</dbReference>
<feature type="compositionally biased region" description="Polar residues" evidence="4">
    <location>
        <begin position="66"/>
        <end position="77"/>
    </location>
</feature>
<proteinExistence type="predicted"/>
<keyword evidence="1 3" id="KW-0694">RNA-binding</keyword>
<reference evidence="6" key="1">
    <citation type="submission" date="2022-03" db="EMBL/GenBank/DDBJ databases">
        <authorList>
            <person name="Sayadi A."/>
        </authorList>
    </citation>
    <scope>NUCLEOTIDE SEQUENCE</scope>
</reference>
<feature type="compositionally biased region" description="Basic and acidic residues" evidence="4">
    <location>
        <begin position="432"/>
        <end position="446"/>
    </location>
</feature>
<keyword evidence="7" id="KW-1185">Reference proteome</keyword>
<feature type="compositionally biased region" description="Pro residues" evidence="4">
    <location>
        <begin position="568"/>
        <end position="585"/>
    </location>
</feature>
<feature type="region of interest" description="Disordered" evidence="4">
    <location>
        <begin position="33"/>
        <end position="184"/>
    </location>
</feature>
<dbReference type="OrthoDB" id="340227at2759"/>
<dbReference type="GO" id="GO:0000339">
    <property type="term" value="F:RNA cap binding"/>
    <property type="evidence" value="ECO:0007669"/>
    <property type="project" value="InterPro"/>
</dbReference>
<dbReference type="GO" id="GO:0005829">
    <property type="term" value="C:cytosol"/>
    <property type="evidence" value="ECO:0007669"/>
    <property type="project" value="TreeGrafter"/>
</dbReference>
<feature type="region of interest" description="Disordered" evidence="4">
    <location>
        <begin position="562"/>
        <end position="642"/>
    </location>
</feature>
<dbReference type="GO" id="GO:0048255">
    <property type="term" value="P:mRNA stabilization"/>
    <property type="evidence" value="ECO:0007669"/>
    <property type="project" value="InterPro"/>
</dbReference>
<evidence type="ECO:0000259" key="5">
    <source>
        <dbReference type="PROSITE" id="PS50961"/>
    </source>
</evidence>
<feature type="region of interest" description="Disordered" evidence="4">
    <location>
        <begin position="1"/>
        <end position="20"/>
    </location>
</feature>
<dbReference type="EMBL" id="CAKOFQ010007678">
    <property type="protein sequence ID" value="CAH2006219.1"/>
    <property type="molecule type" value="Genomic_DNA"/>
</dbReference>
<dbReference type="Pfam" id="PF05383">
    <property type="entry name" value="La"/>
    <property type="match status" value="1"/>
</dbReference>
<dbReference type="InterPro" id="IPR045180">
    <property type="entry name" value="La_dom_prot"/>
</dbReference>
<feature type="compositionally biased region" description="Polar residues" evidence="4">
    <location>
        <begin position="878"/>
        <end position="911"/>
    </location>
</feature>
<sequence length="971" mass="110972">MKSQRVLQPKKQESTDSNVPVVGEVVAAPVSVPKASKRAYSQKASDFADACDWPSLGNNPERRSHSPITAQASSAASTLKDKDKPLQEEPDDKKKATKQKWVPLDIDLKKTNKQDRRRSDRSGDAQSTVSEGDRDWRAEREMNGHVIRQARPASAAPRGRGGRSRGARRAPFNRPTNRLPSDPDYPDFPLEYHMSRFSGSLDGHNFVVPYMGTYYFNSNSYLSLDGPTLKEYIRNQIEYYFSDDNLNRDFFLRRKMDPEGYLPVTLIASFHRVQSLTNNVALIVEAISSSDKLELSAGFKVRPKHDPLKWPILDKSTEKDDEIIAKLVPPPPLPKTLRERHVENLNPDVAEFIPHEIDVKKLNNNNNQDSMEINNKENQNNTENTNDATTMMNGVAINEVSVGENKASRIDENNEKNEDDTNWMQVKRKNKENKGKKEQKTKSLEREELDFAFDEELDQDVPTGRQNTFSNDWNAEEDSDELSDRDVNKLLILTQSTSTRAPKHEGYDRTGDWTTRVKISQDLEQAINDGLYYYEEDLWNHQEYDRGSVESYKTVTVISQEDFKKIAPPTPKKPNPEVPPPPPPILDDGETAGATTSDNRRAPSTPGHRNVPRFYAVVKDDATPDPCTPRKRKTRHSSNPPVEQHVGWIMDVREHRFRTTSTGSSYGTSPNDAHLGTSYGSYGSYGSSVPQSLPSFQHPSHALLKENNFTQQAYHKFRAKCLKERKRFGIGQSNEMNTLFRFWSFFLRENFNRTMYNEFKTLALEDAEHGYRYGLECLFRFFSYGLEVKFRPQLYEDFQMETIKDYENGQLYGLEKFWAFLKYYKHGSHLTVNPTLNKYLSKFKTIEDFRVVEPKINEVMRGGKGKQQRQPVKRNRSVSESQTAGPSTSDNRRASATVQRSDMQNQPQPGTSAPAGTGFKYARTRTESIGSGRIRINSTATSTQRHRNDSWRQKENRAPATAGEPLDHLKY</sequence>
<dbReference type="InterPro" id="IPR036388">
    <property type="entry name" value="WH-like_DNA-bd_sf"/>
</dbReference>
<accession>A0A9P0M2Y4</accession>
<feature type="region of interest" description="Disordered" evidence="4">
    <location>
        <begin position="403"/>
        <end position="482"/>
    </location>
</feature>
<evidence type="ECO:0000313" key="7">
    <source>
        <dbReference type="Proteomes" id="UP001152888"/>
    </source>
</evidence>
<feature type="compositionally biased region" description="Acidic residues" evidence="4">
    <location>
        <begin position="447"/>
        <end position="459"/>
    </location>
</feature>